<dbReference type="InterPro" id="IPR005467">
    <property type="entry name" value="His_kinase_dom"/>
</dbReference>
<dbReference type="InterPro" id="IPR003661">
    <property type="entry name" value="HisK_dim/P_dom"/>
</dbReference>
<dbReference type="GO" id="GO:0005886">
    <property type="term" value="C:plasma membrane"/>
    <property type="evidence" value="ECO:0007669"/>
    <property type="project" value="TreeGrafter"/>
</dbReference>
<dbReference type="Pfam" id="PF12860">
    <property type="entry name" value="PAS_7"/>
    <property type="match status" value="1"/>
</dbReference>
<comment type="catalytic activity">
    <reaction evidence="1">
        <text>ATP + protein L-histidine = ADP + protein N-phospho-L-histidine.</text>
        <dbReference type="EC" id="2.7.13.3"/>
    </reaction>
</comment>
<dbReference type="CDD" id="cd10322">
    <property type="entry name" value="SLC5sbd"/>
    <property type="match status" value="1"/>
</dbReference>
<name>A0A345P2X0_9GAMM</name>
<evidence type="ECO:0000259" key="14">
    <source>
        <dbReference type="PROSITE" id="PS50110"/>
    </source>
</evidence>
<dbReference type="InterPro" id="IPR036890">
    <property type="entry name" value="HATPase_C_sf"/>
</dbReference>
<comment type="subcellular location">
    <subcellularLocation>
        <location evidence="2">Membrane</location>
        <topology evidence="2">Multi-pass membrane protein</topology>
    </subcellularLocation>
</comment>
<accession>A0A345P2X0</accession>
<dbReference type="GO" id="GO:0000155">
    <property type="term" value="F:phosphorelay sensor kinase activity"/>
    <property type="evidence" value="ECO:0007669"/>
    <property type="project" value="InterPro"/>
</dbReference>
<dbReference type="CDD" id="cd00075">
    <property type="entry name" value="HATPase"/>
    <property type="match status" value="1"/>
</dbReference>
<feature type="transmembrane region" description="Helical" evidence="12">
    <location>
        <begin position="275"/>
        <end position="295"/>
    </location>
</feature>
<dbReference type="CDD" id="cd00156">
    <property type="entry name" value="REC"/>
    <property type="match status" value="1"/>
</dbReference>
<evidence type="ECO:0000256" key="5">
    <source>
        <dbReference type="ARBA" id="ARBA00022553"/>
    </source>
</evidence>
<dbReference type="SUPFAM" id="SSF52172">
    <property type="entry name" value="CheY-like"/>
    <property type="match status" value="1"/>
</dbReference>
<keyword evidence="6" id="KW-0808">Transferase</keyword>
<feature type="transmembrane region" description="Helical" evidence="12">
    <location>
        <begin position="6"/>
        <end position="24"/>
    </location>
</feature>
<feature type="transmembrane region" description="Helical" evidence="12">
    <location>
        <begin position="433"/>
        <end position="455"/>
    </location>
</feature>
<dbReference type="SUPFAM" id="SSF55874">
    <property type="entry name" value="ATPase domain of HSP90 chaperone/DNA topoisomerase II/histidine kinase"/>
    <property type="match status" value="1"/>
</dbReference>
<evidence type="ECO:0000256" key="6">
    <source>
        <dbReference type="ARBA" id="ARBA00022679"/>
    </source>
</evidence>
<dbReference type="SMART" id="SM00448">
    <property type="entry name" value="REC"/>
    <property type="match status" value="1"/>
</dbReference>
<dbReference type="InterPro" id="IPR001734">
    <property type="entry name" value="Na/solute_symporter"/>
</dbReference>
<evidence type="ECO:0000256" key="7">
    <source>
        <dbReference type="ARBA" id="ARBA00022692"/>
    </source>
</evidence>
<evidence type="ECO:0000256" key="10">
    <source>
        <dbReference type="ARBA" id="ARBA00023136"/>
    </source>
</evidence>
<dbReference type="PANTHER" id="PTHR43047">
    <property type="entry name" value="TWO-COMPONENT HISTIDINE PROTEIN KINASE"/>
    <property type="match status" value="1"/>
</dbReference>
<dbReference type="InterPro" id="IPR038377">
    <property type="entry name" value="Na/Glc_symporter_sf"/>
</dbReference>
<dbReference type="Gene3D" id="1.20.1730.10">
    <property type="entry name" value="Sodium/glucose cotransporter"/>
    <property type="match status" value="1"/>
</dbReference>
<keyword evidence="8" id="KW-0418">Kinase</keyword>
<dbReference type="InterPro" id="IPR004358">
    <property type="entry name" value="Sig_transdc_His_kin-like_C"/>
</dbReference>
<dbReference type="InterPro" id="IPR011006">
    <property type="entry name" value="CheY-like_superfamily"/>
</dbReference>
<dbReference type="EMBL" id="CP031222">
    <property type="protein sequence ID" value="AXI01629.1"/>
    <property type="molecule type" value="Genomic_DNA"/>
</dbReference>
<dbReference type="RefSeq" id="WP_114897739.1">
    <property type="nucleotide sequence ID" value="NZ_CP031222.1"/>
</dbReference>
<dbReference type="Gene3D" id="1.10.287.130">
    <property type="match status" value="1"/>
</dbReference>
<feature type="transmembrane region" description="Helical" evidence="12">
    <location>
        <begin position="236"/>
        <end position="254"/>
    </location>
</feature>
<gene>
    <name evidence="15" type="ORF">HYN46_01180</name>
</gene>
<feature type="transmembrane region" description="Helical" evidence="12">
    <location>
        <begin position="380"/>
        <end position="396"/>
    </location>
</feature>
<keyword evidence="16" id="KW-1185">Reference proteome</keyword>
<proteinExistence type="inferred from homology"/>
<dbReference type="InterPro" id="IPR003594">
    <property type="entry name" value="HATPase_dom"/>
</dbReference>
<feature type="modified residue" description="4-aspartylphosphate" evidence="11">
    <location>
        <position position="1109"/>
    </location>
</feature>
<dbReference type="PANTHER" id="PTHR43047:SF9">
    <property type="entry name" value="HISTIDINE KINASE"/>
    <property type="match status" value="1"/>
</dbReference>
<dbReference type="CDD" id="cd00082">
    <property type="entry name" value="HisKA"/>
    <property type="match status" value="1"/>
</dbReference>
<feature type="transmembrane region" description="Helical" evidence="12">
    <location>
        <begin position="36"/>
        <end position="54"/>
    </location>
</feature>
<protein>
    <recommendedName>
        <fullName evidence="4">histidine kinase</fullName>
        <ecNumber evidence="4">2.7.13.3</ecNumber>
    </recommendedName>
</protein>
<keyword evidence="5 11" id="KW-0597">Phosphoprotein</keyword>
<dbReference type="PROSITE" id="PS50283">
    <property type="entry name" value="NA_SOLUT_SYMP_3"/>
    <property type="match status" value="1"/>
</dbReference>
<dbReference type="FunFam" id="3.30.565.10:FF:000049">
    <property type="entry name" value="Two-component sensor histidine kinase"/>
    <property type="match status" value="1"/>
</dbReference>
<dbReference type="AlphaFoldDB" id="A0A345P2X0"/>
<feature type="transmembrane region" description="Helical" evidence="12">
    <location>
        <begin position="402"/>
        <end position="426"/>
    </location>
</feature>
<sequence length="1173" mass="128981">MNGWLVFGVLVLYVVLLFACAFLGERKNSWLSPRGRMWLFSLTLGVYCTSWTYYGAVGAAVRDGMSFLPIYLGPLLFLGLWRDIWQRLVQIRNRQSITSIADFIAARYGKSPKLAALVTICAVIWILPYIALQLRAVALSVDVLMSDQASSGVTSNGVLVLTGLLAGLAMLFGTRHLTSSEQHNGLMLAVALESMVKLIALLAVAIFAVMHIESPHPISEELSQRFSRLHADGLPAGFWTQTLLASLAMICLPRQFHVGVVECRDVTYVRGARRWFAIYLFLTVLAIVPIALWALNMPISVLPNPDTAVLMLPLLKGESGLALLAFLGGFSAATGMLLVATVTLSIMLSNELILPLLWRFRLVQHDGAQFEKVMRIVRRLCMLSVMLLGFMAYRLFAESTQLSAIGLLAFAGVAQFSPALIGGLYWRGGSKAGVIAGLCAGFMLWAYTLLFPALVSTLHGHLSMGVQTALLNWQHHGLFGLNLLRPQALLGLQVNDSLTHGVIWSLGANIGSFIWVSRRFRPTVSEQMQAAPFLQPDELDLSDSQFSDEIPLSEDVISGAVARQTFTVGDLAALAERISGASVTQKAFAKFASSLREPLNLQMRADSRWWQFTEQLLAGAIGAASARTLLTTALRDNGLGLAQVAGLLDQASQWQRFNQQLLLTMMDHLTHGVSVVDSQMCLVAWNRRYLELFNYPSGLVYVGCPVADLIRYNAERGECGEGSVESHIQKRLNWLRAGNAHVFERVRANGQVIEMRGQPITGGGFVTTFADITQFRQTEAVLEGRVLERTEQLELALYEQKIARIQADKANISKSRFVAAASHDLLQPMHAARLFSGVLEQSDLNELDRQTLQQLDRALHGAESILSALLEIARLDSDMLQPNITAIDLSALLTDLEGQFAPIAMQRGLKLHVHPTRLWVSSDPQWLRRMIQNLVSNALRYSASGRVVVGVLGHSQSGFLRLGVWDTGPGIDIAQQKQIFHEFQRGKSVSPWGEQGLGLGLAIVERMAKRLGHPLHLYSTLGKGSCFMLTLPIAQPVQQRSAPTFVGSGVLQGLRVLCVDNDVAILDAMQTLLTRWGCEVWTATQPNQAIELAKQAQQQAKPIQVWLVDQHLDAYCEGLDLIRMYAQDSKSALITADSDPDLPERTHAQGAVLLKKPLKPAALRAFLMSIKVT</sequence>
<dbReference type="SMART" id="SM00387">
    <property type="entry name" value="HATPase_c"/>
    <property type="match status" value="1"/>
</dbReference>
<evidence type="ECO:0000313" key="15">
    <source>
        <dbReference type="EMBL" id="AXI01629.1"/>
    </source>
</evidence>
<evidence type="ECO:0000256" key="1">
    <source>
        <dbReference type="ARBA" id="ARBA00000085"/>
    </source>
</evidence>
<dbReference type="InterPro" id="IPR001789">
    <property type="entry name" value="Sig_transdc_resp-reg_receiver"/>
</dbReference>
<dbReference type="Gene3D" id="3.30.450.20">
    <property type="entry name" value="PAS domain"/>
    <property type="match status" value="1"/>
</dbReference>
<dbReference type="KEGG" id="mbah:HYN46_01180"/>
<dbReference type="EC" id="2.7.13.3" evidence="4"/>
<evidence type="ECO:0000256" key="2">
    <source>
        <dbReference type="ARBA" id="ARBA00004141"/>
    </source>
</evidence>
<reference evidence="15 16" key="1">
    <citation type="submission" date="2018-07" db="EMBL/GenBank/DDBJ databases">
        <title>Genome sequencing of Moraxellaceae gen. HYN0046.</title>
        <authorList>
            <person name="Kim M."/>
            <person name="Yi H."/>
        </authorList>
    </citation>
    <scope>NUCLEOTIDE SEQUENCE [LARGE SCALE GENOMIC DNA]</scope>
    <source>
        <strain evidence="15 16">HYN0046</strain>
    </source>
</reference>
<dbReference type="SUPFAM" id="SSF55785">
    <property type="entry name" value="PYP-like sensor domain (PAS domain)"/>
    <property type="match status" value="1"/>
</dbReference>
<feature type="domain" description="Response regulatory" evidence="14">
    <location>
        <begin position="1055"/>
        <end position="1171"/>
    </location>
</feature>
<dbReference type="InterPro" id="IPR036097">
    <property type="entry name" value="HisK_dim/P_sf"/>
</dbReference>
<dbReference type="InterPro" id="IPR035965">
    <property type="entry name" value="PAS-like_dom_sf"/>
</dbReference>
<dbReference type="SMART" id="SM00388">
    <property type="entry name" value="HisKA"/>
    <property type="match status" value="1"/>
</dbReference>
<dbReference type="PROSITE" id="PS50110">
    <property type="entry name" value="RESPONSE_REGULATORY"/>
    <property type="match status" value="1"/>
</dbReference>
<dbReference type="GO" id="GO:0009927">
    <property type="term" value="F:histidine phosphotransfer kinase activity"/>
    <property type="evidence" value="ECO:0007669"/>
    <property type="project" value="TreeGrafter"/>
</dbReference>
<dbReference type="GO" id="GO:0022857">
    <property type="term" value="F:transmembrane transporter activity"/>
    <property type="evidence" value="ECO:0007669"/>
    <property type="project" value="InterPro"/>
</dbReference>
<evidence type="ECO:0000313" key="16">
    <source>
        <dbReference type="Proteomes" id="UP000253940"/>
    </source>
</evidence>
<evidence type="ECO:0000256" key="3">
    <source>
        <dbReference type="ARBA" id="ARBA00006434"/>
    </source>
</evidence>
<dbReference type="Gene3D" id="3.30.565.10">
    <property type="entry name" value="Histidine kinase-like ATPase, C-terminal domain"/>
    <property type="match status" value="1"/>
</dbReference>
<feature type="transmembrane region" description="Helical" evidence="12">
    <location>
        <begin position="66"/>
        <end position="85"/>
    </location>
</feature>
<evidence type="ECO:0000256" key="8">
    <source>
        <dbReference type="ARBA" id="ARBA00022777"/>
    </source>
</evidence>
<keyword evidence="9 12" id="KW-1133">Transmembrane helix</keyword>
<dbReference type="Pfam" id="PF00512">
    <property type="entry name" value="HisKA"/>
    <property type="match status" value="1"/>
</dbReference>
<feature type="transmembrane region" description="Helical" evidence="12">
    <location>
        <begin position="321"/>
        <end position="348"/>
    </location>
</feature>
<feature type="transmembrane region" description="Helical" evidence="12">
    <location>
        <begin position="152"/>
        <end position="173"/>
    </location>
</feature>
<dbReference type="SUPFAM" id="SSF47384">
    <property type="entry name" value="Homodimeric domain of signal transducing histidine kinase"/>
    <property type="match status" value="1"/>
</dbReference>
<comment type="similarity">
    <text evidence="3">Belongs to the sodium:solute symporter (SSF) (TC 2.A.21) family.</text>
</comment>
<feature type="transmembrane region" description="Helical" evidence="12">
    <location>
        <begin position="114"/>
        <end position="132"/>
    </location>
</feature>
<dbReference type="OrthoDB" id="9764438at2"/>
<evidence type="ECO:0000256" key="9">
    <source>
        <dbReference type="ARBA" id="ARBA00022989"/>
    </source>
</evidence>
<dbReference type="Gene3D" id="3.40.50.2300">
    <property type="match status" value="1"/>
</dbReference>
<evidence type="ECO:0000256" key="4">
    <source>
        <dbReference type="ARBA" id="ARBA00012438"/>
    </source>
</evidence>
<feature type="transmembrane region" description="Helical" evidence="12">
    <location>
        <begin position="185"/>
        <end position="212"/>
    </location>
</feature>
<evidence type="ECO:0000256" key="12">
    <source>
        <dbReference type="SAM" id="Phobius"/>
    </source>
</evidence>
<keyword evidence="7 12" id="KW-0812">Transmembrane</keyword>
<keyword evidence="10 12" id="KW-0472">Membrane</keyword>
<evidence type="ECO:0000259" key="13">
    <source>
        <dbReference type="PROSITE" id="PS50109"/>
    </source>
</evidence>
<dbReference type="Pfam" id="PF00072">
    <property type="entry name" value="Response_reg"/>
    <property type="match status" value="1"/>
</dbReference>
<dbReference type="Proteomes" id="UP000253940">
    <property type="component" value="Chromosome"/>
</dbReference>
<dbReference type="PRINTS" id="PR00344">
    <property type="entry name" value="BCTRLSENSOR"/>
</dbReference>
<dbReference type="PROSITE" id="PS50109">
    <property type="entry name" value="HIS_KIN"/>
    <property type="match status" value="1"/>
</dbReference>
<evidence type="ECO:0000256" key="11">
    <source>
        <dbReference type="PROSITE-ProRule" id="PRU00169"/>
    </source>
</evidence>
<dbReference type="Pfam" id="PF02518">
    <property type="entry name" value="HATPase_c"/>
    <property type="match status" value="1"/>
</dbReference>
<feature type="domain" description="Histidine kinase" evidence="13">
    <location>
        <begin position="820"/>
        <end position="1035"/>
    </location>
</feature>
<organism evidence="15 16">
    <name type="scientific">Aquirhabdus parva</name>
    <dbReference type="NCBI Taxonomy" id="2283318"/>
    <lineage>
        <taxon>Bacteria</taxon>
        <taxon>Pseudomonadati</taxon>
        <taxon>Pseudomonadota</taxon>
        <taxon>Gammaproteobacteria</taxon>
        <taxon>Moraxellales</taxon>
        <taxon>Moraxellaceae</taxon>
        <taxon>Aquirhabdus</taxon>
    </lineage>
</organism>